<dbReference type="EMBL" id="LVWI01000073">
    <property type="protein sequence ID" value="OKP81774.1"/>
    <property type="molecule type" value="Genomic_DNA"/>
</dbReference>
<evidence type="ECO:0000259" key="6">
    <source>
        <dbReference type="Pfam" id="PF02016"/>
    </source>
</evidence>
<dbReference type="InterPro" id="IPR003507">
    <property type="entry name" value="S66_fam"/>
</dbReference>
<evidence type="ECO:0000256" key="5">
    <source>
        <dbReference type="ARBA" id="ARBA00022825"/>
    </source>
</evidence>
<organism evidence="8 9">
    <name type="scientific">Paenibacillus helianthi</name>
    <dbReference type="NCBI Taxonomy" id="1349432"/>
    <lineage>
        <taxon>Bacteria</taxon>
        <taxon>Bacillati</taxon>
        <taxon>Bacillota</taxon>
        <taxon>Bacilli</taxon>
        <taxon>Bacillales</taxon>
        <taxon>Paenibacillaceae</taxon>
        <taxon>Paenibacillus</taxon>
    </lineage>
</organism>
<dbReference type="RefSeq" id="WP_074103904.1">
    <property type="nucleotide sequence ID" value="NZ_LVWI01000073.1"/>
</dbReference>
<gene>
    <name evidence="8" type="ORF">A3844_25310</name>
</gene>
<dbReference type="SUPFAM" id="SSF141986">
    <property type="entry name" value="LD-carboxypeptidase A C-terminal domain-like"/>
    <property type="match status" value="1"/>
</dbReference>
<dbReference type="Gene3D" id="3.40.50.10740">
    <property type="entry name" value="Class I glutamine amidotransferase-like"/>
    <property type="match status" value="1"/>
</dbReference>
<dbReference type="CDD" id="cd07062">
    <property type="entry name" value="Peptidase_S66_mccF_like"/>
    <property type="match status" value="1"/>
</dbReference>
<keyword evidence="4" id="KW-0378">Hydrolase</keyword>
<evidence type="ECO:0000313" key="8">
    <source>
        <dbReference type="EMBL" id="OKP81774.1"/>
    </source>
</evidence>
<evidence type="ECO:0000256" key="1">
    <source>
        <dbReference type="ARBA" id="ARBA00010233"/>
    </source>
</evidence>
<name>A0ABX3EJQ6_9BACL</name>
<sequence>MITYPVLEKRATIGVTASSAGVGPGSVELFGEACSRMKERGFQVICGDTVYKHDKAKSASGKERGTEFNQMMSDDRIDLIIPPWGGELLIEMLEHIDFGKVRHKWVLGFSDISLLLLVITLRTGIATAHGPSFGDLRGKVTDQTTAMWQTVLSTASGQSVVQRSSLNYHQEVEGAEPSPSLFHLNTRTQWKTVSGDAVSLRGRLLGGCIDIIRHIIGTPYGDVRHFQEAFIHQEPVIWYLEYCELNTVDLRRSLVQMKLAGWFENCSGVMFGRGGTNTPIDNYTAEDAYKELAEELQLPVVYDLDYGHVPPQMTLINGAYAEVNVAGGSGVITQYFYE</sequence>
<dbReference type="Pfam" id="PF17676">
    <property type="entry name" value="Peptidase_S66C"/>
    <property type="match status" value="1"/>
</dbReference>
<dbReference type="PIRSF" id="PIRSF028757">
    <property type="entry name" value="LD-carboxypeptidase"/>
    <property type="match status" value="1"/>
</dbReference>
<dbReference type="InterPro" id="IPR027461">
    <property type="entry name" value="Carboxypeptidase_A_C_sf"/>
</dbReference>
<dbReference type="Pfam" id="PF02016">
    <property type="entry name" value="Peptidase_S66"/>
    <property type="match status" value="1"/>
</dbReference>
<dbReference type="Gene3D" id="3.50.30.60">
    <property type="entry name" value="LD-carboxypeptidase A C-terminal domain-like"/>
    <property type="match status" value="1"/>
</dbReference>
<evidence type="ECO:0000259" key="7">
    <source>
        <dbReference type="Pfam" id="PF17676"/>
    </source>
</evidence>
<comment type="similarity">
    <text evidence="1">Belongs to the peptidase S66 family.</text>
</comment>
<accession>A0ABX3EJQ6</accession>
<keyword evidence="3" id="KW-0645">Protease</keyword>
<comment type="caution">
    <text evidence="8">The sequence shown here is derived from an EMBL/GenBank/DDBJ whole genome shotgun (WGS) entry which is preliminary data.</text>
</comment>
<dbReference type="InterPro" id="IPR040921">
    <property type="entry name" value="Peptidase_S66C"/>
</dbReference>
<dbReference type="InterPro" id="IPR029062">
    <property type="entry name" value="Class_I_gatase-like"/>
</dbReference>
<keyword evidence="9" id="KW-1185">Reference proteome</keyword>
<evidence type="ECO:0000313" key="9">
    <source>
        <dbReference type="Proteomes" id="UP000186058"/>
    </source>
</evidence>
<feature type="domain" description="LD-carboxypeptidase N-terminal" evidence="6">
    <location>
        <begin position="13"/>
        <end position="130"/>
    </location>
</feature>
<dbReference type="PANTHER" id="PTHR30237:SF2">
    <property type="entry name" value="MUREIN TETRAPEPTIDE CARBOXYPEPTIDASE"/>
    <property type="match status" value="1"/>
</dbReference>
<keyword evidence="5" id="KW-0720">Serine protease</keyword>
<protein>
    <submittedName>
        <fullName evidence="8">Peptidase S66</fullName>
    </submittedName>
</protein>
<keyword evidence="2" id="KW-0121">Carboxypeptidase</keyword>
<proteinExistence type="inferred from homology"/>
<dbReference type="SUPFAM" id="SSF52317">
    <property type="entry name" value="Class I glutamine amidotransferase-like"/>
    <property type="match status" value="1"/>
</dbReference>
<dbReference type="PANTHER" id="PTHR30237">
    <property type="entry name" value="MURAMOYLTETRAPEPTIDE CARBOXYPEPTIDASE"/>
    <property type="match status" value="1"/>
</dbReference>
<feature type="domain" description="LD-carboxypeptidase C-terminal" evidence="7">
    <location>
        <begin position="201"/>
        <end position="323"/>
    </location>
</feature>
<evidence type="ECO:0000256" key="3">
    <source>
        <dbReference type="ARBA" id="ARBA00022670"/>
    </source>
</evidence>
<dbReference type="Proteomes" id="UP000186058">
    <property type="component" value="Unassembled WGS sequence"/>
</dbReference>
<evidence type="ECO:0000256" key="4">
    <source>
        <dbReference type="ARBA" id="ARBA00022801"/>
    </source>
</evidence>
<dbReference type="InterPro" id="IPR040449">
    <property type="entry name" value="Peptidase_S66_N"/>
</dbReference>
<evidence type="ECO:0000256" key="2">
    <source>
        <dbReference type="ARBA" id="ARBA00022645"/>
    </source>
</evidence>
<reference evidence="8 9" key="1">
    <citation type="submission" date="2016-03" db="EMBL/GenBank/DDBJ databases">
        <authorList>
            <person name="Sant'Anna F.H."/>
            <person name="Ambrosini A."/>
            <person name="Souza R."/>
            <person name="Bach E."/>
            <person name="Fernandes G."/>
            <person name="Balsanelli E."/>
            <person name="Baura V.A."/>
            <person name="Souza E.M."/>
            <person name="Passaglia L."/>
        </authorList>
    </citation>
    <scope>NUCLEOTIDE SEQUENCE [LARGE SCALE GENOMIC DNA]</scope>
    <source>
        <strain evidence="8 9">P26E</strain>
    </source>
</reference>
<dbReference type="InterPro" id="IPR027478">
    <property type="entry name" value="LdcA_N"/>
</dbReference>